<accession>A0ACB9LPS1</accession>
<gene>
    <name evidence="1" type="ORF">L6164_026322</name>
</gene>
<sequence>MQCYSCKEFGHIACNCGKKFYNYCKQHGQIVKECSIRPKNWRARAFQAVVPNLNIGSTSTTTSTNQPILTLEMVQQMIFTAFSTFALQGQGKTIFSPWFVNSRASKHMIGSPNLLHNL</sequence>
<proteinExistence type="predicted"/>
<dbReference type="EMBL" id="CM039436">
    <property type="protein sequence ID" value="KAI4313336.1"/>
    <property type="molecule type" value="Genomic_DNA"/>
</dbReference>
<dbReference type="Proteomes" id="UP000828941">
    <property type="component" value="Chromosome 11"/>
</dbReference>
<evidence type="ECO:0000313" key="2">
    <source>
        <dbReference type="Proteomes" id="UP000828941"/>
    </source>
</evidence>
<keyword evidence="2" id="KW-1185">Reference proteome</keyword>
<name>A0ACB9LPS1_BAUVA</name>
<comment type="caution">
    <text evidence="1">The sequence shown here is derived from an EMBL/GenBank/DDBJ whole genome shotgun (WGS) entry which is preliminary data.</text>
</comment>
<evidence type="ECO:0000313" key="1">
    <source>
        <dbReference type="EMBL" id="KAI4313336.1"/>
    </source>
</evidence>
<reference evidence="1 2" key="1">
    <citation type="journal article" date="2022" name="DNA Res.">
        <title>Chromosomal-level genome assembly of the orchid tree Bauhinia variegata (Leguminosae; Cercidoideae) supports the allotetraploid origin hypothesis of Bauhinia.</title>
        <authorList>
            <person name="Zhong Y."/>
            <person name="Chen Y."/>
            <person name="Zheng D."/>
            <person name="Pang J."/>
            <person name="Liu Y."/>
            <person name="Luo S."/>
            <person name="Meng S."/>
            <person name="Qian L."/>
            <person name="Wei D."/>
            <person name="Dai S."/>
            <person name="Zhou R."/>
        </authorList>
    </citation>
    <scope>NUCLEOTIDE SEQUENCE [LARGE SCALE GENOMIC DNA]</scope>
    <source>
        <strain evidence="1">BV-YZ2020</strain>
    </source>
</reference>
<organism evidence="1 2">
    <name type="scientific">Bauhinia variegata</name>
    <name type="common">Purple orchid tree</name>
    <name type="synonym">Phanera variegata</name>
    <dbReference type="NCBI Taxonomy" id="167791"/>
    <lineage>
        <taxon>Eukaryota</taxon>
        <taxon>Viridiplantae</taxon>
        <taxon>Streptophyta</taxon>
        <taxon>Embryophyta</taxon>
        <taxon>Tracheophyta</taxon>
        <taxon>Spermatophyta</taxon>
        <taxon>Magnoliopsida</taxon>
        <taxon>eudicotyledons</taxon>
        <taxon>Gunneridae</taxon>
        <taxon>Pentapetalae</taxon>
        <taxon>rosids</taxon>
        <taxon>fabids</taxon>
        <taxon>Fabales</taxon>
        <taxon>Fabaceae</taxon>
        <taxon>Cercidoideae</taxon>
        <taxon>Cercideae</taxon>
        <taxon>Bauhiniinae</taxon>
        <taxon>Bauhinia</taxon>
    </lineage>
</organism>
<protein>
    <submittedName>
        <fullName evidence="1">Uncharacterized protein</fullName>
    </submittedName>
</protein>